<evidence type="ECO:0000313" key="1">
    <source>
        <dbReference type="EMBL" id="GAI73157.1"/>
    </source>
</evidence>
<proteinExistence type="predicted"/>
<protein>
    <submittedName>
        <fullName evidence="1">Uncharacterized protein</fullName>
    </submittedName>
</protein>
<dbReference type="AlphaFoldDB" id="X1QX70"/>
<dbReference type="EMBL" id="BARW01012700">
    <property type="protein sequence ID" value="GAI73157.1"/>
    <property type="molecule type" value="Genomic_DNA"/>
</dbReference>
<feature type="non-terminal residue" evidence="1">
    <location>
        <position position="183"/>
    </location>
</feature>
<organism evidence="1">
    <name type="scientific">marine sediment metagenome</name>
    <dbReference type="NCBI Taxonomy" id="412755"/>
    <lineage>
        <taxon>unclassified sequences</taxon>
        <taxon>metagenomes</taxon>
        <taxon>ecological metagenomes</taxon>
    </lineage>
</organism>
<comment type="caution">
    <text evidence="1">The sequence shown here is derived from an EMBL/GenBank/DDBJ whole genome shotgun (WGS) entry which is preliminary data.</text>
</comment>
<reference evidence="1" key="1">
    <citation type="journal article" date="2014" name="Front. Microbiol.">
        <title>High frequency of phylogenetically diverse reductive dehalogenase-homologous genes in deep subseafloor sedimentary metagenomes.</title>
        <authorList>
            <person name="Kawai M."/>
            <person name="Futagami T."/>
            <person name="Toyoda A."/>
            <person name="Takaki Y."/>
            <person name="Nishi S."/>
            <person name="Hori S."/>
            <person name="Arai W."/>
            <person name="Tsubouchi T."/>
            <person name="Morono Y."/>
            <person name="Uchiyama I."/>
            <person name="Ito T."/>
            <person name="Fujiyama A."/>
            <person name="Inagaki F."/>
            <person name="Takami H."/>
        </authorList>
    </citation>
    <scope>NUCLEOTIDE SEQUENCE</scope>
    <source>
        <strain evidence="1">Expedition CK06-06</strain>
    </source>
</reference>
<gene>
    <name evidence="1" type="ORF">S12H4_23764</name>
</gene>
<sequence length="183" mass="21055">MLSGGWCRTVYKGGEADLVRVESILDGLISELKADNCGDVSRVFRLPGTINLKDANEPKETRLLLFDKDIRYTLEDFKQEEELGDKLYSEVDLTQVVFDDTIPKIDFDVLRQSQIAPTILRTIKDGDFLERYPSRSERDQAVILELLLNRFTREQIKAIFNNPDFAISDRYLGLGRRGDTYLK</sequence>
<name>X1QX70_9ZZZZ</name>
<accession>X1QX70</accession>